<dbReference type="Gene3D" id="3.10.350.10">
    <property type="entry name" value="LysM domain"/>
    <property type="match status" value="1"/>
</dbReference>
<gene>
    <name evidence="2" type="ORF">UQ64_22630</name>
</gene>
<dbReference type="InterPro" id="IPR018392">
    <property type="entry name" value="LysM"/>
</dbReference>
<reference evidence="2 3" key="1">
    <citation type="journal article" date="2015" name="Int. Biodeterior. Biodegradation">
        <title>Physiological and genetic screening methods for the isolation of methyl tert-butyl ether-degrading bacteria for bioremediation purposes.</title>
        <authorList>
            <person name="Guisado I.M."/>
            <person name="Purswani J."/>
            <person name="Gonzalez Lopez J."/>
            <person name="Pozo C."/>
        </authorList>
    </citation>
    <scope>NUCLEOTIDE SEQUENCE [LARGE SCALE GENOMIC DNA]</scope>
    <source>
        <strain evidence="2 3">SH7</strain>
    </source>
</reference>
<dbReference type="RefSeq" id="WP_060625189.1">
    <property type="nucleotide sequence ID" value="NZ_LCZJ02000031.1"/>
</dbReference>
<dbReference type="InterPro" id="IPR036779">
    <property type="entry name" value="LysM_dom_sf"/>
</dbReference>
<evidence type="ECO:0000313" key="3">
    <source>
        <dbReference type="Proteomes" id="UP000054709"/>
    </source>
</evidence>
<dbReference type="PROSITE" id="PS51782">
    <property type="entry name" value="LYSM"/>
    <property type="match status" value="1"/>
</dbReference>
<dbReference type="SMART" id="SM00257">
    <property type="entry name" value="LysM"/>
    <property type="match status" value="1"/>
</dbReference>
<evidence type="ECO:0000259" key="1">
    <source>
        <dbReference type="PROSITE" id="PS51782"/>
    </source>
</evidence>
<dbReference type="EMBL" id="LCZJ02000031">
    <property type="protein sequence ID" value="KTD85040.1"/>
    <property type="molecule type" value="Genomic_DNA"/>
</dbReference>
<dbReference type="Proteomes" id="UP000054709">
    <property type="component" value="Unassembled WGS sequence"/>
</dbReference>
<feature type="domain" description="LysM" evidence="1">
    <location>
        <begin position="200"/>
        <end position="249"/>
    </location>
</feature>
<name>A0A0W1AUV6_9BACL</name>
<dbReference type="AlphaFoldDB" id="A0A0W1AUV6"/>
<sequence length="250" mass="28256">MEEYGIFLGFNNQAEAFRLPVNPETLEIKESGDGKSYTIIDLGEINTISYPKLTEITIESIFPAQRYPFVLVQEGGLKRPFEYVELIKKWMTTRRPIRFVFSGVSYADDTKKAEGKLNDAKKWLKQSSTSEDKSIEIDFGVNMAMSIEGFTWKLSAGTSGDIEYSLSLKKYVFYQAVAVKVVNDEVKVEKKRANETPKPTTYTLKSGDSLWKVAKEKLGDGKRCGEIQKLNGIKDSELRKLPIGKVIKLP</sequence>
<evidence type="ECO:0000313" key="2">
    <source>
        <dbReference type="EMBL" id="KTD85040.1"/>
    </source>
</evidence>
<protein>
    <recommendedName>
        <fullName evidence="1">LysM domain-containing protein</fullName>
    </recommendedName>
</protein>
<keyword evidence="3" id="KW-1185">Reference proteome</keyword>
<dbReference type="OrthoDB" id="9800780at2"/>
<dbReference type="Pfam" id="PF01476">
    <property type="entry name" value="LysM"/>
    <property type="match status" value="1"/>
</dbReference>
<organism evidence="2 3">
    <name type="scientific">Paenibacillus etheri</name>
    <dbReference type="NCBI Taxonomy" id="1306852"/>
    <lineage>
        <taxon>Bacteria</taxon>
        <taxon>Bacillati</taxon>
        <taxon>Bacillota</taxon>
        <taxon>Bacilli</taxon>
        <taxon>Bacillales</taxon>
        <taxon>Paenibacillaceae</taxon>
        <taxon>Paenibacillus</taxon>
    </lineage>
</organism>
<dbReference type="CDD" id="cd00118">
    <property type="entry name" value="LysM"/>
    <property type="match status" value="1"/>
</dbReference>
<accession>A0A0W1AUV6</accession>
<comment type="caution">
    <text evidence="2">The sequence shown here is derived from an EMBL/GenBank/DDBJ whole genome shotgun (WGS) entry which is preliminary data.</text>
</comment>
<proteinExistence type="predicted"/>